<evidence type="ECO:0000313" key="2">
    <source>
        <dbReference type="EMBL" id="CAG8658607.1"/>
    </source>
</evidence>
<dbReference type="Proteomes" id="UP000789739">
    <property type="component" value="Unassembled WGS sequence"/>
</dbReference>
<organism evidence="2 3">
    <name type="scientific">Paraglomus brasilianum</name>
    <dbReference type="NCBI Taxonomy" id="144538"/>
    <lineage>
        <taxon>Eukaryota</taxon>
        <taxon>Fungi</taxon>
        <taxon>Fungi incertae sedis</taxon>
        <taxon>Mucoromycota</taxon>
        <taxon>Glomeromycotina</taxon>
        <taxon>Glomeromycetes</taxon>
        <taxon>Paraglomerales</taxon>
        <taxon>Paraglomeraceae</taxon>
        <taxon>Paraglomus</taxon>
    </lineage>
</organism>
<proteinExistence type="predicted"/>
<feature type="region of interest" description="Disordered" evidence="1">
    <location>
        <begin position="70"/>
        <end position="92"/>
    </location>
</feature>
<evidence type="ECO:0000313" key="3">
    <source>
        <dbReference type="Proteomes" id="UP000789739"/>
    </source>
</evidence>
<feature type="non-terminal residue" evidence="2">
    <location>
        <position position="1"/>
    </location>
</feature>
<accession>A0A9N9E3I3</accession>
<name>A0A9N9E3I3_9GLOM</name>
<evidence type="ECO:0000256" key="1">
    <source>
        <dbReference type="SAM" id="MobiDB-lite"/>
    </source>
</evidence>
<gene>
    <name evidence="2" type="ORF">PBRASI_LOCUS10660</name>
</gene>
<dbReference type="AlphaFoldDB" id="A0A9N9E3I3"/>
<comment type="caution">
    <text evidence="2">The sequence shown here is derived from an EMBL/GenBank/DDBJ whole genome shotgun (WGS) entry which is preliminary data.</text>
</comment>
<protein>
    <submittedName>
        <fullName evidence="2">2983_t:CDS:1</fullName>
    </submittedName>
</protein>
<dbReference type="EMBL" id="CAJVPI010003453">
    <property type="protein sequence ID" value="CAG8658607.1"/>
    <property type="molecule type" value="Genomic_DNA"/>
</dbReference>
<keyword evidence="3" id="KW-1185">Reference proteome</keyword>
<reference evidence="2" key="1">
    <citation type="submission" date="2021-06" db="EMBL/GenBank/DDBJ databases">
        <authorList>
            <person name="Kallberg Y."/>
            <person name="Tangrot J."/>
            <person name="Rosling A."/>
        </authorList>
    </citation>
    <scope>NUCLEOTIDE SEQUENCE</scope>
    <source>
        <strain evidence="2">BR232B</strain>
    </source>
</reference>
<sequence length="92" mass="10450">MSLDNRYQNSIIPLLDHVNSTYQKKYRAGEWRSGHEMLSAHAIWPLPSQTLNHNNANSFFKQLEKGPNALSVTTEDNDETVEELGISNKHLG</sequence>